<proteinExistence type="predicted"/>
<keyword evidence="2" id="KW-1185">Reference proteome</keyword>
<dbReference type="InterPro" id="IPR011330">
    <property type="entry name" value="Glyco_hydro/deAcase_b/a-brl"/>
</dbReference>
<evidence type="ECO:0000313" key="1">
    <source>
        <dbReference type="EMBL" id="EIC23459.1"/>
    </source>
</evidence>
<dbReference type="EMBL" id="JH603168">
    <property type="protein sequence ID" value="EIC23459.1"/>
    <property type="molecule type" value="Genomic_DNA"/>
</dbReference>
<dbReference type="Proteomes" id="UP000002964">
    <property type="component" value="Unassembled WGS sequence"/>
</dbReference>
<dbReference type="SUPFAM" id="SSF88713">
    <property type="entry name" value="Glycoside hydrolase/deacetylase"/>
    <property type="match status" value="1"/>
</dbReference>
<dbReference type="OrthoDB" id="6086702at2"/>
<protein>
    <recommendedName>
        <fullName evidence="3">Xylanase/chitin deacetylase</fullName>
    </recommendedName>
</protein>
<name>H8YYD3_9GAMM</name>
<gene>
    <name evidence="1" type="ORF">Thi970DRAFT_01127</name>
</gene>
<dbReference type="AlphaFoldDB" id="H8YYD3"/>
<organism evidence="1 2">
    <name type="scientific">Thiorhodovibrio frisius</name>
    <dbReference type="NCBI Taxonomy" id="631362"/>
    <lineage>
        <taxon>Bacteria</taxon>
        <taxon>Pseudomonadati</taxon>
        <taxon>Pseudomonadota</taxon>
        <taxon>Gammaproteobacteria</taxon>
        <taxon>Chromatiales</taxon>
        <taxon>Chromatiaceae</taxon>
        <taxon>Thiorhodovibrio</taxon>
    </lineage>
</organism>
<dbReference type="GO" id="GO:0005975">
    <property type="term" value="P:carbohydrate metabolic process"/>
    <property type="evidence" value="ECO:0007669"/>
    <property type="project" value="InterPro"/>
</dbReference>
<sequence length="262" mass="30305">MSAVKIFLRNDDVNNLDAELLEFWRIVCENRACADMAVEPANVVAETVSWLRELKQNHPDQISIITHGYDHVDKVPGMGEFGGRTYEDQIKDVRAGRELMDKNFGDDFFAAFTCPRGGHNQATIRCMDETGYKVFSSYHNVYAKNKILYGVGHLLRRTHLLGKRVSHHMQRIPGSGLMDISMSMSLIKRYFSDDDCEFPTLDYLKERLDRIRATGQTVIGVTVHHRYHRRPEHMQLIADALRMFRDEGCEFSTLERLYKELT</sequence>
<dbReference type="HOGENOM" id="CLU_1061469_0_0_6"/>
<dbReference type="STRING" id="631362.Thi970DRAFT_01127"/>
<dbReference type="Gene3D" id="3.20.20.370">
    <property type="entry name" value="Glycoside hydrolase/deacetylase"/>
    <property type="match status" value="1"/>
</dbReference>
<reference evidence="1 2" key="2">
    <citation type="submission" date="2011-11" db="EMBL/GenBank/DDBJ databases">
        <authorList>
            <consortium name="US DOE Joint Genome Institute"/>
            <person name="Lucas S."/>
            <person name="Han J."/>
            <person name="Lapidus A."/>
            <person name="Cheng J.-F."/>
            <person name="Goodwin L."/>
            <person name="Pitluck S."/>
            <person name="Peters L."/>
            <person name="Ovchinnikova G."/>
            <person name="Zhang X."/>
            <person name="Detter J.C."/>
            <person name="Han C."/>
            <person name="Tapia R."/>
            <person name="Land M."/>
            <person name="Hauser L."/>
            <person name="Kyrpides N."/>
            <person name="Ivanova N."/>
            <person name="Pagani I."/>
            <person name="Vogl K."/>
            <person name="Liu Z."/>
            <person name="Overmann J."/>
            <person name="Frigaard N.-U."/>
            <person name="Bryant D."/>
            <person name="Woyke T."/>
        </authorList>
    </citation>
    <scope>NUCLEOTIDE SEQUENCE [LARGE SCALE GENOMIC DNA]</scope>
    <source>
        <strain evidence="1 2">970</strain>
    </source>
</reference>
<evidence type="ECO:0000313" key="2">
    <source>
        <dbReference type="Proteomes" id="UP000002964"/>
    </source>
</evidence>
<accession>H8YYD3</accession>
<evidence type="ECO:0008006" key="3">
    <source>
        <dbReference type="Google" id="ProtNLM"/>
    </source>
</evidence>
<reference evidence="2" key="1">
    <citation type="submission" date="2011-06" db="EMBL/GenBank/DDBJ databases">
        <authorList>
            <consortium name="US DOE Joint Genome Institute (JGI-PGF)"/>
            <person name="Lucas S."/>
            <person name="Han J."/>
            <person name="Lapidus A."/>
            <person name="Cheng J.-F."/>
            <person name="Goodwin L."/>
            <person name="Pitluck S."/>
            <person name="Peters L."/>
            <person name="Land M.L."/>
            <person name="Hauser L."/>
            <person name="Vogl K."/>
            <person name="Liu Z."/>
            <person name="Overmann J."/>
            <person name="Frigaard N.-U."/>
            <person name="Bryant D.A."/>
            <person name="Woyke T.J."/>
        </authorList>
    </citation>
    <scope>NUCLEOTIDE SEQUENCE [LARGE SCALE GENOMIC DNA]</scope>
    <source>
        <strain evidence="2">970</strain>
    </source>
</reference>
<dbReference type="RefSeq" id="WP_009147542.1">
    <property type="nucleotide sequence ID" value="NZ_CP121471.1"/>
</dbReference>